<proteinExistence type="predicted"/>
<organism evidence="1 2">
    <name type="scientific">Penicillium thymicola</name>
    <dbReference type="NCBI Taxonomy" id="293382"/>
    <lineage>
        <taxon>Eukaryota</taxon>
        <taxon>Fungi</taxon>
        <taxon>Dikarya</taxon>
        <taxon>Ascomycota</taxon>
        <taxon>Pezizomycotina</taxon>
        <taxon>Eurotiomycetes</taxon>
        <taxon>Eurotiomycetidae</taxon>
        <taxon>Eurotiales</taxon>
        <taxon>Aspergillaceae</taxon>
        <taxon>Penicillium</taxon>
    </lineage>
</organism>
<comment type="caution">
    <text evidence="1">The sequence shown here is derived from an EMBL/GenBank/DDBJ whole genome shotgun (WGS) entry which is preliminary data.</text>
</comment>
<evidence type="ECO:0000313" key="1">
    <source>
        <dbReference type="EMBL" id="KAJ9485923.1"/>
    </source>
</evidence>
<gene>
    <name evidence="1" type="ORF">VN97_g7423</name>
</gene>
<reference evidence="1" key="1">
    <citation type="submission" date="2015-06" db="EMBL/GenBank/DDBJ databases">
        <authorList>
            <person name="Nguyen H."/>
        </authorList>
    </citation>
    <scope>NUCLEOTIDE SEQUENCE</scope>
    <source>
        <strain evidence="1">DAOM 180753</strain>
    </source>
</reference>
<dbReference type="EMBL" id="LACB01000239">
    <property type="protein sequence ID" value="KAJ9485923.1"/>
    <property type="molecule type" value="Genomic_DNA"/>
</dbReference>
<dbReference type="Proteomes" id="UP001227192">
    <property type="component" value="Unassembled WGS sequence"/>
</dbReference>
<protein>
    <submittedName>
        <fullName evidence="1">Uncharacterized protein</fullName>
    </submittedName>
</protein>
<name>A0AAI9X7E5_PENTH</name>
<accession>A0AAI9X7E5</accession>
<feature type="non-terminal residue" evidence="1">
    <location>
        <position position="1"/>
    </location>
</feature>
<evidence type="ECO:0000313" key="2">
    <source>
        <dbReference type="Proteomes" id="UP001227192"/>
    </source>
</evidence>
<sequence>VLTGLDFSPTASPER</sequence>
<reference evidence="1" key="2">
    <citation type="journal article" date="2016" name="Fungal Biol.">
        <title>Ochratoxin A production by Penicillium thymicola.</title>
        <authorList>
            <person name="Nguyen H.D.T."/>
            <person name="McMullin D.R."/>
            <person name="Ponomareva E."/>
            <person name="Riley R."/>
            <person name="Pomraning K.R."/>
            <person name="Baker S.E."/>
            <person name="Seifert K.A."/>
        </authorList>
    </citation>
    <scope>NUCLEOTIDE SEQUENCE</scope>
    <source>
        <strain evidence="1">DAOM 180753</strain>
    </source>
</reference>
<keyword evidence="2" id="KW-1185">Reference proteome</keyword>